<dbReference type="PROSITE" id="PS51186">
    <property type="entry name" value="GNAT"/>
    <property type="match status" value="1"/>
</dbReference>
<protein>
    <submittedName>
        <fullName evidence="2">Acetyltransferase (GNAT) domain-containing protein</fullName>
    </submittedName>
</protein>
<gene>
    <name evidence="2" type="ORF">SAMN05661044_02070</name>
</gene>
<keyword evidence="3" id="KW-1185">Reference proteome</keyword>
<sequence>MEEDCIVIRIARLSDMEYINEIILETEKSAIARGIGIARRSPESIHLYMKERKAIIAVTASGEWVGFSYISVWENGRFVSNSGLIVAPRFRHTGVAQAIKERVFKLAREQYPHAQIFSITSGMAVMKMNTKLGFEPVTYQEITHDPKFWEGCKSCANHSILLQKGLCNCLCTAMLFDPDKIENHKAKETLVNQHLRIA</sequence>
<proteinExistence type="predicted"/>
<dbReference type="GO" id="GO:0016747">
    <property type="term" value="F:acyltransferase activity, transferring groups other than amino-acyl groups"/>
    <property type="evidence" value="ECO:0007669"/>
    <property type="project" value="InterPro"/>
</dbReference>
<evidence type="ECO:0000313" key="2">
    <source>
        <dbReference type="EMBL" id="SEL12678.1"/>
    </source>
</evidence>
<dbReference type="InterPro" id="IPR016181">
    <property type="entry name" value="Acyl_CoA_acyltransferase"/>
</dbReference>
<dbReference type="OrthoDB" id="9812988at2"/>
<dbReference type="RefSeq" id="WP_093323115.1">
    <property type="nucleotide sequence ID" value="NZ_FOAF01000001.1"/>
</dbReference>
<evidence type="ECO:0000313" key="3">
    <source>
        <dbReference type="Proteomes" id="UP000199421"/>
    </source>
</evidence>
<keyword evidence="2" id="KW-0808">Transferase</keyword>
<name>A0A1H7MPA4_OLID1</name>
<dbReference type="InterPro" id="IPR000182">
    <property type="entry name" value="GNAT_dom"/>
</dbReference>
<dbReference type="SUPFAM" id="SSF55729">
    <property type="entry name" value="Acyl-CoA N-acyltransferases (Nat)"/>
    <property type="match status" value="1"/>
</dbReference>
<reference evidence="3" key="1">
    <citation type="submission" date="2016-10" db="EMBL/GenBank/DDBJ databases">
        <authorList>
            <person name="Varghese N."/>
            <person name="Submissions S."/>
        </authorList>
    </citation>
    <scope>NUCLEOTIDE SEQUENCE [LARGE SCALE GENOMIC DNA]</scope>
    <source>
        <strain evidence="3">DSM 18733</strain>
    </source>
</reference>
<dbReference type="AlphaFoldDB" id="A0A1H7MPA4"/>
<dbReference type="STRING" id="407022.SAMN05661044_02070"/>
<dbReference type="Proteomes" id="UP000199421">
    <property type="component" value="Unassembled WGS sequence"/>
</dbReference>
<organism evidence="2 3">
    <name type="scientific">Olivibacter domesticus</name>
    <name type="common">Pseudosphingobacterium domesticum</name>
    <dbReference type="NCBI Taxonomy" id="407022"/>
    <lineage>
        <taxon>Bacteria</taxon>
        <taxon>Pseudomonadati</taxon>
        <taxon>Bacteroidota</taxon>
        <taxon>Sphingobacteriia</taxon>
        <taxon>Sphingobacteriales</taxon>
        <taxon>Sphingobacteriaceae</taxon>
        <taxon>Olivibacter</taxon>
    </lineage>
</organism>
<dbReference type="Gene3D" id="3.40.630.30">
    <property type="match status" value="1"/>
</dbReference>
<accession>A0A1H7MPA4</accession>
<dbReference type="EMBL" id="FOAF01000001">
    <property type="protein sequence ID" value="SEL12678.1"/>
    <property type="molecule type" value="Genomic_DNA"/>
</dbReference>
<feature type="domain" description="N-acetyltransferase" evidence="1">
    <location>
        <begin position="6"/>
        <end position="155"/>
    </location>
</feature>
<evidence type="ECO:0000259" key="1">
    <source>
        <dbReference type="PROSITE" id="PS51186"/>
    </source>
</evidence>